<protein>
    <submittedName>
        <fullName evidence="4">Transcriptional regulator, TetR family</fullName>
    </submittedName>
</protein>
<dbReference type="EMBL" id="FQZD01000053">
    <property type="protein sequence ID" value="SHJ94682.1"/>
    <property type="molecule type" value="Genomic_DNA"/>
</dbReference>
<evidence type="ECO:0000259" key="3">
    <source>
        <dbReference type="PROSITE" id="PS50977"/>
    </source>
</evidence>
<feature type="DNA-binding region" description="H-T-H motif" evidence="2">
    <location>
        <begin position="18"/>
        <end position="37"/>
    </location>
</feature>
<gene>
    <name evidence="4" type="ORF">SAMN02745170_03764</name>
</gene>
<dbReference type="SUPFAM" id="SSF46689">
    <property type="entry name" value="Homeodomain-like"/>
    <property type="match status" value="1"/>
</dbReference>
<dbReference type="InterPro" id="IPR001647">
    <property type="entry name" value="HTH_TetR"/>
</dbReference>
<dbReference type="PANTHER" id="PTHR43479">
    <property type="entry name" value="ACREF/ENVCD OPERON REPRESSOR-RELATED"/>
    <property type="match status" value="1"/>
</dbReference>
<dbReference type="InterPro" id="IPR050624">
    <property type="entry name" value="HTH-type_Tx_Regulator"/>
</dbReference>
<keyword evidence="5" id="KW-1185">Reference proteome</keyword>
<feature type="domain" description="HTH tetR-type" evidence="3">
    <location>
        <begin position="1"/>
        <end position="55"/>
    </location>
</feature>
<evidence type="ECO:0000256" key="1">
    <source>
        <dbReference type="ARBA" id="ARBA00023125"/>
    </source>
</evidence>
<dbReference type="Pfam" id="PF00440">
    <property type="entry name" value="TetR_N"/>
    <property type="match status" value="1"/>
</dbReference>
<evidence type="ECO:0000256" key="2">
    <source>
        <dbReference type="PROSITE-ProRule" id="PRU00335"/>
    </source>
</evidence>
<keyword evidence="1 2" id="KW-0238">DNA-binding</keyword>
<dbReference type="GO" id="GO:0003677">
    <property type="term" value="F:DNA binding"/>
    <property type="evidence" value="ECO:0007669"/>
    <property type="project" value="UniProtKB-UniRule"/>
</dbReference>
<dbReference type="PANTHER" id="PTHR43479:SF11">
    <property type="entry name" value="ACREF_ENVCD OPERON REPRESSOR-RELATED"/>
    <property type="match status" value="1"/>
</dbReference>
<dbReference type="PRINTS" id="PR00455">
    <property type="entry name" value="HTHTETR"/>
</dbReference>
<dbReference type="AlphaFoldDB" id="A0A1M6NGB4"/>
<reference evidence="4 5" key="1">
    <citation type="submission" date="2016-11" db="EMBL/GenBank/DDBJ databases">
        <authorList>
            <person name="Varghese N."/>
            <person name="Submissions S."/>
        </authorList>
    </citation>
    <scope>NUCLEOTIDE SEQUENCE [LARGE SCALE GENOMIC DNA]</scope>
    <source>
        <strain evidence="4 5">DSM 15287</strain>
    </source>
</reference>
<accession>A0A1M6NGB4</accession>
<name>A0A1M6NGB4_9FIRM</name>
<evidence type="ECO:0000313" key="5">
    <source>
        <dbReference type="Proteomes" id="UP000322917"/>
    </source>
</evidence>
<sequence>MIDAAFELFCSAGYEQTMIIDIVKRAGVAKGTFYYYFPTKEAILEAICNRWDTELAVSFRLKGRRDTALGTLQAFILQMTLPSQLDVLFEKLCEENQFNLLYQIWQRETKNVFNPLLVDLIRQGNQEGTMQVTCINETLAFFWSALECLWDALYLREPSDILRNKIKVAEAVLERILGTEEGALQLSVAWPQELLGNDAVLFTPQPASR</sequence>
<evidence type="ECO:0000313" key="4">
    <source>
        <dbReference type="EMBL" id="SHJ94682.1"/>
    </source>
</evidence>
<dbReference type="PROSITE" id="PS50977">
    <property type="entry name" value="HTH_TETR_2"/>
    <property type="match status" value="1"/>
</dbReference>
<dbReference type="Gene3D" id="1.10.357.10">
    <property type="entry name" value="Tetracycline Repressor, domain 2"/>
    <property type="match status" value="1"/>
</dbReference>
<dbReference type="Proteomes" id="UP000322917">
    <property type="component" value="Unassembled WGS sequence"/>
</dbReference>
<proteinExistence type="predicted"/>
<dbReference type="InterPro" id="IPR009057">
    <property type="entry name" value="Homeodomain-like_sf"/>
</dbReference>
<organism evidence="4 5">
    <name type="scientific">Propionispora hippei DSM 15287</name>
    <dbReference type="NCBI Taxonomy" id="1123003"/>
    <lineage>
        <taxon>Bacteria</taxon>
        <taxon>Bacillati</taxon>
        <taxon>Bacillota</taxon>
        <taxon>Negativicutes</taxon>
        <taxon>Selenomonadales</taxon>
        <taxon>Sporomusaceae</taxon>
        <taxon>Propionispora</taxon>
    </lineage>
</organism>